<dbReference type="NCBIfam" id="TIGR01879">
    <property type="entry name" value="hydantase"/>
    <property type="match status" value="1"/>
</dbReference>
<evidence type="ECO:0000256" key="4">
    <source>
        <dbReference type="ARBA" id="ARBA00022723"/>
    </source>
</evidence>
<dbReference type="CDD" id="cd03884">
    <property type="entry name" value="M20_bAS"/>
    <property type="match status" value="1"/>
</dbReference>
<dbReference type="InterPro" id="IPR011650">
    <property type="entry name" value="Peptidase_M20_dimer"/>
</dbReference>
<dbReference type="PROSITE" id="PS00758">
    <property type="entry name" value="ARGE_DAPE_CPG2_1"/>
    <property type="match status" value="1"/>
</dbReference>
<dbReference type="PIRSF" id="PIRSF001235">
    <property type="entry name" value="Amidase_carbamoylase"/>
    <property type="match status" value="1"/>
</dbReference>
<keyword evidence="6" id="KW-0464">Manganese</keyword>
<comment type="cofactor">
    <cofactor evidence="1">
        <name>Mn(2+)</name>
        <dbReference type="ChEBI" id="CHEBI:29035"/>
    </cofactor>
</comment>
<evidence type="ECO:0000313" key="10">
    <source>
        <dbReference type="EMBL" id="HEG90180.1"/>
    </source>
</evidence>
<comment type="similarity">
    <text evidence="2">Belongs to the peptidase M20 family.</text>
</comment>
<dbReference type="InterPro" id="IPR036264">
    <property type="entry name" value="Bact_exopeptidase_dim_dom"/>
</dbReference>
<dbReference type="PANTHER" id="PTHR32494">
    <property type="entry name" value="ALLANTOATE DEIMINASE-RELATED"/>
    <property type="match status" value="1"/>
</dbReference>
<feature type="binding site" evidence="7">
    <location>
        <position position="89"/>
    </location>
    <ligand>
        <name>Zn(2+)</name>
        <dbReference type="ChEBI" id="CHEBI:29105"/>
        <label>1</label>
    </ligand>
</feature>
<dbReference type="AlphaFoldDB" id="A0A831T8B3"/>
<dbReference type="Pfam" id="PF01546">
    <property type="entry name" value="Peptidase_M20"/>
    <property type="match status" value="1"/>
</dbReference>
<comment type="cofactor">
    <cofactor evidence="7">
        <name>Zn(2+)</name>
        <dbReference type="ChEBI" id="CHEBI:29105"/>
    </cofactor>
    <text evidence="7">Binds 2 Zn(2+) ions per subunit.</text>
</comment>
<dbReference type="Gene3D" id="3.40.630.10">
    <property type="entry name" value="Zn peptidases"/>
    <property type="match status" value="1"/>
</dbReference>
<organism evidence="10">
    <name type="scientific">Thermorudis peleae</name>
    <dbReference type="NCBI Taxonomy" id="1382356"/>
    <lineage>
        <taxon>Bacteria</taxon>
        <taxon>Pseudomonadati</taxon>
        <taxon>Thermomicrobiota</taxon>
        <taxon>Thermomicrobia</taxon>
        <taxon>Thermomicrobia incertae sedis</taxon>
        <taxon>Thermorudis</taxon>
    </lineage>
</organism>
<dbReference type="GO" id="GO:0046872">
    <property type="term" value="F:metal ion binding"/>
    <property type="evidence" value="ECO:0007669"/>
    <property type="project" value="UniProtKB-KW"/>
</dbReference>
<evidence type="ECO:0000256" key="7">
    <source>
        <dbReference type="PIRSR" id="PIRSR001235-1"/>
    </source>
</evidence>
<dbReference type="EMBL" id="DSIY01000040">
    <property type="protein sequence ID" value="HEG90180.1"/>
    <property type="molecule type" value="Genomic_DNA"/>
</dbReference>
<dbReference type="InterPro" id="IPR001261">
    <property type="entry name" value="ArgE/DapE_CS"/>
</dbReference>
<gene>
    <name evidence="10" type="ORF">ENP34_01850</name>
</gene>
<feature type="domain" description="Peptidase M20 dimerisation" evidence="9">
    <location>
        <begin position="227"/>
        <end position="320"/>
    </location>
</feature>
<dbReference type="SUPFAM" id="SSF55031">
    <property type="entry name" value="Bacterial exopeptidase dimerisation domain"/>
    <property type="match status" value="1"/>
</dbReference>
<feature type="binding site" evidence="7">
    <location>
        <position position="135"/>
    </location>
    <ligand>
        <name>Zn(2+)</name>
        <dbReference type="ChEBI" id="CHEBI:29105"/>
        <label>2</label>
    </ligand>
</feature>
<feature type="binding site" evidence="8">
    <location>
        <position position="284"/>
    </location>
    <ligand>
        <name>allantoate</name>
        <dbReference type="ChEBI" id="CHEBI:17536"/>
    </ligand>
</feature>
<feature type="binding site" evidence="7">
    <location>
        <position position="100"/>
    </location>
    <ligand>
        <name>Zn(2+)</name>
        <dbReference type="ChEBI" id="CHEBI:29105"/>
        <label>2</label>
    </ligand>
</feature>
<keyword evidence="5 10" id="KW-0378">Hydrolase</keyword>
<reference evidence="10" key="1">
    <citation type="journal article" date="2020" name="mSystems">
        <title>Genome- and Community-Level Interaction Insights into Carbon Utilization and Element Cycling Functions of Hydrothermarchaeota in Hydrothermal Sediment.</title>
        <authorList>
            <person name="Zhou Z."/>
            <person name="Liu Y."/>
            <person name="Xu W."/>
            <person name="Pan J."/>
            <person name="Luo Z.H."/>
            <person name="Li M."/>
        </authorList>
    </citation>
    <scope>NUCLEOTIDE SEQUENCE [LARGE SCALE GENOMIC DNA]</scope>
    <source>
        <strain evidence="10">SpSt-210</strain>
    </source>
</reference>
<evidence type="ECO:0000256" key="5">
    <source>
        <dbReference type="ARBA" id="ARBA00022801"/>
    </source>
</evidence>
<feature type="binding site" evidence="8">
    <location>
        <position position="297"/>
    </location>
    <ligand>
        <name>allantoate</name>
        <dbReference type="ChEBI" id="CHEBI:17536"/>
    </ligand>
</feature>
<comment type="subunit">
    <text evidence="3">Homodimer.</text>
</comment>
<feature type="binding site" evidence="7">
    <location>
        <position position="391"/>
    </location>
    <ligand>
        <name>Zn(2+)</name>
        <dbReference type="ChEBI" id="CHEBI:29105"/>
        <label>2</label>
    </ligand>
</feature>
<keyword evidence="4 7" id="KW-0479">Metal-binding</keyword>
<protein>
    <submittedName>
        <fullName evidence="10">Zn-dependent hydrolase</fullName>
    </submittedName>
</protein>
<dbReference type="SUPFAM" id="SSF53187">
    <property type="entry name" value="Zn-dependent exopeptidases"/>
    <property type="match status" value="1"/>
</dbReference>
<dbReference type="GO" id="GO:0016813">
    <property type="term" value="F:hydrolase activity, acting on carbon-nitrogen (but not peptide) bonds, in linear amidines"/>
    <property type="evidence" value="ECO:0007669"/>
    <property type="project" value="InterPro"/>
</dbReference>
<evidence type="ECO:0000256" key="3">
    <source>
        <dbReference type="ARBA" id="ARBA00011738"/>
    </source>
</evidence>
<evidence type="ECO:0000256" key="8">
    <source>
        <dbReference type="PIRSR" id="PIRSR001235-2"/>
    </source>
</evidence>
<evidence type="ECO:0000259" key="9">
    <source>
        <dbReference type="Pfam" id="PF07687"/>
    </source>
</evidence>
<dbReference type="PANTHER" id="PTHR32494:SF19">
    <property type="entry name" value="ALLANTOATE DEIMINASE-RELATED"/>
    <property type="match status" value="1"/>
</dbReference>
<feature type="binding site" evidence="7">
    <location>
        <position position="200"/>
    </location>
    <ligand>
        <name>Zn(2+)</name>
        <dbReference type="ChEBI" id="CHEBI:29105"/>
        <label>1</label>
    </ligand>
</feature>
<accession>A0A831T8B3</accession>
<proteinExistence type="inferred from homology"/>
<dbReference type="Gene3D" id="3.30.70.360">
    <property type="match status" value="1"/>
</dbReference>
<dbReference type="InterPro" id="IPR002933">
    <property type="entry name" value="Peptidase_M20"/>
</dbReference>
<dbReference type="Pfam" id="PF07687">
    <property type="entry name" value="M20_dimer"/>
    <property type="match status" value="1"/>
</dbReference>
<keyword evidence="7" id="KW-0862">Zinc</keyword>
<dbReference type="NCBIfam" id="NF006771">
    <property type="entry name" value="PRK09290.1-5"/>
    <property type="match status" value="1"/>
</dbReference>
<dbReference type="InterPro" id="IPR010158">
    <property type="entry name" value="Amidase_Cbmase"/>
</dbReference>
<evidence type="ECO:0000256" key="6">
    <source>
        <dbReference type="ARBA" id="ARBA00023211"/>
    </source>
</evidence>
<evidence type="ECO:0000256" key="1">
    <source>
        <dbReference type="ARBA" id="ARBA00001936"/>
    </source>
</evidence>
<evidence type="ECO:0000256" key="2">
    <source>
        <dbReference type="ARBA" id="ARBA00006153"/>
    </source>
</evidence>
<sequence>MSAVRELAPSVDRQRILSELRAFARIGYSPDGGINRLAFSRADRQARQVLLHRLRSLGLEPRVDAFGNVFGRLPVAREPALPPVLVGSHLDTVPGGGRFDGAAGVVAALEVVAAIRQHGVVPRRPVEVVSFACEESSRFGRGTLGSALVAGTVEPEEILGLRDARGLTLRQVLELVGLQPDRLATARRQPGDYTAYLELHIEQGRVLEETGVRLGIVEAIAAPTRLRLELVGRADHSGATPMPLRRDALAGAAEVILAVERLARDAPGVVGTVGTIRIEPGAINVVPGRAELGIDVRSSDRETKASVVEALRREIEEMARRRGLERSVQTLTDEAPVALHPALAALLERCARARGLPALRMVSGAGHDAMQIARICPSGMVLVPSREGISHSRQEWTPPDDIVFGTQVLLDAVLHLAEHGLPEG</sequence>
<feature type="binding site" evidence="8">
    <location>
        <position position="225"/>
    </location>
    <ligand>
        <name>allantoate</name>
        <dbReference type="ChEBI" id="CHEBI:17536"/>
    </ligand>
</feature>
<feature type="binding site" evidence="7">
    <location>
        <position position="100"/>
    </location>
    <ligand>
        <name>Zn(2+)</name>
        <dbReference type="ChEBI" id="CHEBI:29105"/>
        <label>1</label>
    </ligand>
</feature>
<comment type="caution">
    <text evidence="10">The sequence shown here is derived from an EMBL/GenBank/DDBJ whole genome shotgun (WGS) entry which is preliminary data.</text>
</comment>
<name>A0A831T8B3_9BACT</name>